<dbReference type="Gene3D" id="1.10.10.60">
    <property type="entry name" value="Homeodomain-like"/>
    <property type="match status" value="2"/>
</dbReference>
<keyword evidence="4" id="KW-1133">Transmembrane helix</keyword>
<dbReference type="EMBL" id="JAJNEC010000005">
    <property type="protein sequence ID" value="MCD2424820.1"/>
    <property type="molecule type" value="Genomic_DNA"/>
</dbReference>
<dbReference type="PANTHER" id="PTHR43280">
    <property type="entry name" value="ARAC-FAMILY TRANSCRIPTIONAL REGULATOR"/>
    <property type="match status" value="1"/>
</dbReference>
<evidence type="ECO:0000256" key="3">
    <source>
        <dbReference type="ARBA" id="ARBA00023163"/>
    </source>
</evidence>
<evidence type="ECO:0000256" key="2">
    <source>
        <dbReference type="ARBA" id="ARBA00023125"/>
    </source>
</evidence>
<sequence length="384" mass="43931">MTIVYLTGIIITFFLSSLLLTKKRKTGADYILAAWLFLLGLHLFLFYTVLTKRYLEWPFLLGLGIPLPLAHGPFLYLYTAALTNQFPPKNRWFWHFLPFLALYICLSGFLSLPGIHKIYVYEHEGRGYETETVYIFTAIILSGITYIFLSLLLLKKHRKRILEQYADTEKINLNWLRYLIAGIGIIWAIVIWGDEAAIYTVVVFFILFIGYFGIKQVGILNSPEETVLPPAAAQITGPDLLETPETAPTAIPKAANKKYQKSRLGPDALEKIQADLKQLMEKERLYTDPELTLSRLSERLQVHPNILSQVINTTGDQNFYDYINTLRVAAFLELLADSSNKKYTLLSLAFECGFNSKASFNRNFKKCMGITPTEYQKQVEHSNI</sequence>
<dbReference type="InterPro" id="IPR018060">
    <property type="entry name" value="HTH_AraC"/>
</dbReference>
<keyword evidence="4" id="KW-0812">Transmembrane</keyword>
<feature type="transmembrane region" description="Helical" evidence="4">
    <location>
        <begin position="92"/>
        <end position="112"/>
    </location>
</feature>
<dbReference type="InterPro" id="IPR009057">
    <property type="entry name" value="Homeodomain-like_sf"/>
</dbReference>
<protein>
    <submittedName>
        <fullName evidence="6">Helix-turn-helix domain-containing protein</fullName>
    </submittedName>
</protein>
<keyword evidence="4" id="KW-0472">Membrane</keyword>
<proteinExistence type="predicted"/>
<dbReference type="PRINTS" id="PR00032">
    <property type="entry name" value="HTHARAC"/>
</dbReference>
<feature type="transmembrane region" description="Helical" evidence="4">
    <location>
        <begin position="132"/>
        <end position="154"/>
    </location>
</feature>
<comment type="caution">
    <text evidence="6">The sequence shown here is derived from an EMBL/GenBank/DDBJ whole genome shotgun (WGS) entry which is preliminary data.</text>
</comment>
<feature type="domain" description="HTH araC/xylS-type" evidence="5">
    <location>
        <begin position="270"/>
        <end position="378"/>
    </location>
</feature>
<evidence type="ECO:0000256" key="1">
    <source>
        <dbReference type="ARBA" id="ARBA00023015"/>
    </source>
</evidence>
<reference evidence="6 7" key="1">
    <citation type="submission" date="2021-11" db="EMBL/GenBank/DDBJ databases">
        <title>Genomic of Niabella pedocola.</title>
        <authorList>
            <person name="Wu T."/>
        </authorList>
    </citation>
    <scope>NUCLEOTIDE SEQUENCE [LARGE SCALE GENOMIC DNA]</scope>
    <source>
        <strain evidence="6 7">JCM 31011</strain>
    </source>
</reference>
<keyword evidence="3" id="KW-0804">Transcription</keyword>
<dbReference type="InterPro" id="IPR020449">
    <property type="entry name" value="Tscrpt_reg_AraC-type_HTH"/>
</dbReference>
<keyword evidence="2" id="KW-0238">DNA-binding</keyword>
<dbReference type="PANTHER" id="PTHR43280:SF29">
    <property type="entry name" value="ARAC-FAMILY TRANSCRIPTIONAL REGULATOR"/>
    <property type="match status" value="1"/>
</dbReference>
<accession>A0ABS8PUS5</accession>
<gene>
    <name evidence="6" type="ORF">LQ567_18705</name>
</gene>
<feature type="transmembrane region" description="Helical" evidence="4">
    <location>
        <begin position="175"/>
        <end position="192"/>
    </location>
</feature>
<feature type="transmembrane region" description="Helical" evidence="4">
    <location>
        <begin position="198"/>
        <end position="214"/>
    </location>
</feature>
<name>A0ABS8PUS5_9BACT</name>
<dbReference type="RefSeq" id="WP_231007074.1">
    <property type="nucleotide sequence ID" value="NZ_JAJNEC010000005.1"/>
</dbReference>
<keyword evidence="7" id="KW-1185">Reference proteome</keyword>
<dbReference type="Proteomes" id="UP001199816">
    <property type="component" value="Unassembled WGS sequence"/>
</dbReference>
<evidence type="ECO:0000313" key="7">
    <source>
        <dbReference type="Proteomes" id="UP001199816"/>
    </source>
</evidence>
<feature type="transmembrane region" description="Helical" evidence="4">
    <location>
        <begin position="6"/>
        <end position="21"/>
    </location>
</feature>
<evidence type="ECO:0000256" key="4">
    <source>
        <dbReference type="SAM" id="Phobius"/>
    </source>
</evidence>
<feature type="transmembrane region" description="Helical" evidence="4">
    <location>
        <begin position="28"/>
        <end position="47"/>
    </location>
</feature>
<evidence type="ECO:0000259" key="5">
    <source>
        <dbReference type="PROSITE" id="PS01124"/>
    </source>
</evidence>
<keyword evidence="1" id="KW-0805">Transcription regulation</keyword>
<dbReference type="SMART" id="SM00342">
    <property type="entry name" value="HTH_ARAC"/>
    <property type="match status" value="1"/>
</dbReference>
<dbReference type="SUPFAM" id="SSF46689">
    <property type="entry name" value="Homeodomain-like"/>
    <property type="match status" value="1"/>
</dbReference>
<dbReference type="PROSITE" id="PS01124">
    <property type="entry name" value="HTH_ARAC_FAMILY_2"/>
    <property type="match status" value="1"/>
</dbReference>
<dbReference type="Pfam" id="PF12833">
    <property type="entry name" value="HTH_18"/>
    <property type="match status" value="1"/>
</dbReference>
<organism evidence="6 7">
    <name type="scientific">Niabella pedocola</name>
    <dbReference type="NCBI Taxonomy" id="1752077"/>
    <lineage>
        <taxon>Bacteria</taxon>
        <taxon>Pseudomonadati</taxon>
        <taxon>Bacteroidota</taxon>
        <taxon>Chitinophagia</taxon>
        <taxon>Chitinophagales</taxon>
        <taxon>Chitinophagaceae</taxon>
        <taxon>Niabella</taxon>
    </lineage>
</organism>
<evidence type="ECO:0000313" key="6">
    <source>
        <dbReference type="EMBL" id="MCD2424820.1"/>
    </source>
</evidence>
<feature type="transmembrane region" description="Helical" evidence="4">
    <location>
        <begin position="59"/>
        <end position="80"/>
    </location>
</feature>